<reference evidence="4" key="1">
    <citation type="journal article" date="2019" name="bioRxiv">
        <title>The Genome of the Zebra Mussel, Dreissena polymorpha: A Resource for Invasive Species Research.</title>
        <authorList>
            <person name="McCartney M.A."/>
            <person name="Auch B."/>
            <person name="Kono T."/>
            <person name="Mallez S."/>
            <person name="Zhang Y."/>
            <person name="Obille A."/>
            <person name="Becker A."/>
            <person name="Abrahante J.E."/>
            <person name="Garbe J."/>
            <person name="Badalamenti J.P."/>
            <person name="Herman A."/>
            <person name="Mangelson H."/>
            <person name="Liachko I."/>
            <person name="Sullivan S."/>
            <person name="Sone E.D."/>
            <person name="Koren S."/>
            <person name="Silverstein K.A.T."/>
            <person name="Beckman K.B."/>
            <person name="Gohl D.M."/>
        </authorList>
    </citation>
    <scope>NUCLEOTIDE SEQUENCE</scope>
    <source>
        <strain evidence="4">Duluth1</strain>
        <tissue evidence="4">Whole animal</tissue>
    </source>
</reference>
<evidence type="ECO:0000256" key="1">
    <source>
        <dbReference type="SAM" id="MobiDB-lite"/>
    </source>
</evidence>
<feature type="chain" id="PRO_5039721918" evidence="3">
    <location>
        <begin position="27"/>
        <end position="431"/>
    </location>
</feature>
<dbReference type="Proteomes" id="UP000828390">
    <property type="component" value="Unassembled WGS sequence"/>
</dbReference>
<keyword evidence="3" id="KW-0732">Signal</keyword>
<organism evidence="4 5">
    <name type="scientific">Dreissena polymorpha</name>
    <name type="common">Zebra mussel</name>
    <name type="synonym">Mytilus polymorpha</name>
    <dbReference type="NCBI Taxonomy" id="45954"/>
    <lineage>
        <taxon>Eukaryota</taxon>
        <taxon>Metazoa</taxon>
        <taxon>Spiralia</taxon>
        <taxon>Lophotrochozoa</taxon>
        <taxon>Mollusca</taxon>
        <taxon>Bivalvia</taxon>
        <taxon>Autobranchia</taxon>
        <taxon>Heteroconchia</taxon>
        <taxon>Euheterodonta</taxon>
        <taxon>Imparidentia</taxon>
        <taxon>Neoheterodontei</taxon>
        <taxon>Myida</taxon>
        <taxon>Dreissenoidea</taxon>
        <taxon>Dreissenidae</taxon>
        <taxon>Dreissena</taxon>
    </lineage>
</organism>
<proteinExistence type="predicted"/>
<evidence type="ECO:0000313" key="4">
    <source>
        <dbReference type="EMBL" id="KAH3860378.1"/>
    </source>
</evidence>
<evidence type="ECO:0000313" key="5">
    <source>
        <dbReference type="Proteomes" id="UP000828390"/>
    </source>
</evidence>
<protein>
    <submittedName>
        <fullName evidence="4">Uncharacterized protein</fullName>
    </submittedName>
</protein>
<feature type="region of interest" description="Disordered" evidence="1">
    <location>
        <begin position="47"/>
        <end position="97"/>
    </location>
</feature>
<feature type="compositionally biased region" description="Basic and acidic residues" evidence="1">
    <location>
        <begin position="357"/>
        <end position="386"/>
    </location>
</feature>
<accession>A0A9D4LKS8</accession>
<dbReference type="EMBL" id="JAIWYP010000002">
    <property type="protein sequence ID" value="KAH3860378.1"/>
    <property type="molecule type" value="Genomic_DNA"/>
</dbReference>
<gene>
    <name evidence="4" type="ORF">DPMN_023276</name>
</gene>
<evidence type="ECO:0000256" key="2">
    <source>
        <dbReference type="SAM" id="Phobius"/>
    </source>
</evidence>
<feature type="signal peptide" evidence="3">
    <location>
        <begin position="1"/>
        <end position="26"/>
    </location>
</feature>
<comment type="caution">
    <text evidence="4">The sequence shown here is derived from an EMBL/GenBank/DDBJ whole genome shotgun (WGS) entry which is preliminary data.</text>
</comment>
<feature type="region of interest" description="Disordered" evidence="1">
    <location>
        <begin position="348"/>
        <end position="386"/>
    </location>
</feature>
<feature type="transmembrane region" description="Helical" evidence="2">
    <location>
        <begin position="149"/>
        <end position="173"/>
    </location>
</feature>
<dbReference type="AlphaFoldDB" id="A0A9D4LKS8"/>
<keyword evidence="5" id="KW-1185">Reference proteome</keyword>
<sequence>MKLTTQLARVLLFYTVLCHRYHHIESSTTESSTETLTSVDLVPTSLTDTASDAAGTTGSSDTTSRDLSITGSSDTTTSDLSITGSSDTTTSDHSVDSSNSIAFSQQSIADETTIGGHVLSETIIATNNYHSSQKLCIPEPCVTCASQRLLPLTIVLSFLAGMLVVVVPAYMYIRRIWCFYNTSDRGSCASDKVTDKVIQKLTLERLNELEIKQRKKELEFSASNAYSPTDKGPDIVITEFNGRNSYEKFNSANSQSMSQKAGEHNYYECSVESKNVRGDKEEVEKNDTITYKNMPLDVNADSVNIEVTKNTADSPVVFKRGIKNSNNDQAKQAALLSHNPLIAHGQETSMPENQTYAHERSLSDKRLHESERGISSSEKELREHAPDSLLLSDKQLYEHARESVISAGDWNGLLALQNENFRDSNQLSQVF</sequence>
<evidence type="ECO:0000256" key="3">
    <source>
        <dbReference type="SAM" id="SignalP"/>
    </source>
</evidence>
<keyword evidence="2" id="KW-0812">Transmembrane</keyword>
<name>A0A9D4LKS8_DREPO</name>
<keyword evidence="2" id="KW-0472">Membrane</keyword>
<keyword evidence="2" id="KW-1133">Transmembrane helix</keyword>
<reference evidence="4" key="2">
    <citation type="submission" date="2020-11" db="EMBL/GenBank/DDBJ databases">
        <authorList>
            <person name="McCartney M.A."/>
            <person name="Auch B."/>
            <person name="Kono T."/>
            <person name="Mallez S."/>
            <person name="Becker A."/>
            <person name="Gohl D.M."/>
            <person name="Silverstein K.A.T."/>
            <person name="Koren S."/>
            <person name="Bechman K.B."/>
            <person name="Herman A."/>
            <person name="Abrahante J.E."/>
            <person name="Garbe J."/>
        </authorList>
    </citation>
    <scope>NUCLEOTIDE SEQUENCE</scope>
    <source>
        <strain evidence="4">Duluth1</strain>
        <tissue evidence="4">Whole animal</tissue>
    </source>
</reference>